<dbReference type="Proteomes" id="UP000326198">
    <property type="component" value="Unassembled WGS sequence"/>
</dbReference>
<feature type="compositionally biased region" description="Low complexity" evidence="7">
    <location>
        <begin position="76"/>
        <end position="92"/>
    </location>
</feature>
<keyword evidence="5" id="KW-0804">Transcription</keyword>
<dbReference type="PROSITE" id="PS50048">
    <property type="entry name" value="ZN2_CY6_FUNGAL_2"/>
    <property type="match status" value="1"/>
</dbReference>
<dbReference type="InterPro" id="IPR001138">
    <property type="entry name" value="Zn2Cys6_DnaBD"/>
</dbReference>
<evidence type="ECO:0000256" key="1">
    <source>
        <dbReference type="ARBA" id="ARBA00022723"/>
    </source>
</evidence>
<evidence type="ECO:0000256" key="2">
    <source>
        <dbReference type="ARBA" id="ARBA00022833"/>
    </source>
</evidence>
<dbReference type="GO" id="GO:0000978">
    <property type="term" value="F:RNA polymerase II cis-regulatory region sequence-specific DNA binding"/>
    <property type="evidence" value="ECO:0007669"/>
    <property type="project" value="TreeGrafter"/>
</dbReference>
<keyword evidence="6" id="KW-0539">Nucleus</keyword>
<evidence type="ECO:0000256" key="3">
    <source>
        <dbReference type="ARBA" id="ARBA00023015"/>
    </source>
</evidence>
<dbReference type="SUPFAM" id="SSF57701">
    <property type="entry name" value="Zn2/Cys6 DNA-binding domain"/>
    <property type="match status" value="1"/>
</dbReference>
<keyword evidence="10" id="KW-1185">Reference proteome</keyword>
<sequence>MDSILQTQHTRAKQSIMKVNRQNGAPPYRQSRKTLSCAPCRKRKVKCDRLKPCSRCIQAKSQDSCTYPCPPPATPPSSVRSVTSTSSRPVPSDRLNPSQHSDVENHSLTPRDATFSPYNERTNASNISSHATIPCARAHVSFPPAPSRTTGQGNGQTLEQVSGTTSDPIICNRPGVNEAAQGLFVQSVSTLSFRGKKQRTRFFGRSHWATTLSMFPDLSAHLRDYSREKQRPTDSRFVEYCSSRRLKHDFRTADKQGRLDQQDMQSTRLKDLLPSQSLAQYLMHLYFATFETTFRVLHIPSFSADWNTFWESGQLEGHLACEIFLVKLLLLMACSSCLAEPEQLISEGMSARSLRKMSQRWLHTISMWLGNLSNHAQLNLDIIQIHCLVVMARQATGLEGDLAAIPAGSLIRTALLMGLHRDPCNFPNISPYWAEVRKRLWFTIVELELQTALYSGIPVAISWEDFDCPLPSNIEDEDFSVELNRLPAAKPLTTTTRATFQLALARTLKTRLKILKEINSIRLCASYKDIVSLGEDLTNGLAEAPPDLREISNAASNTAENKDPNRTFRASMFLFLHYRYLLALHRPFFLSLAERQDEPYMLSRRICVQASLAQLAQLEYVCDGSHRTAHARGSRMCPHVLRLKGGMFRDDVFHSAATICFELRLQVKDNLIQPLPGTISEFMDQSVFYKRMALFESAESAIRYYEAKVREDKQACKTFTILYILFTVIKSEVLHGSQPTSRETHSTILTMDDVCPQASRRCRDLLLEGEDIASPAGSHIDIDPDWFFSLDPLSPYGVDAWPGLDPFLYQYP</sequence>
<evidence type="ECO:0000256" key="4">
    <source>
        <dbReference type="ARBA" id="ARBA00023125"/>
    </source>
</evidence>
<dbReference type="GO" id="GO:0005634">
    <property type="term" value="C:nucleus"/>
    <property type="evidence" value="ECO:0007669"/>
    <property type="project" value="TreeGrafter"/>
</dbReference>
<dbReference type="CDD" id="cd00067">
    <property type="entry name" value="GAL4"/>
    <property type="match status" value="1"/>
</dbReference>
<dbReference type="Pfam" id="PF04082">
    <property type="entry name" value="Fungal_trans"/>
    <property type="match status" value="1"/>
</dbReference>
<dbReference type="InterPro" id="IPR036864">
    <property type="entry name" value="Zn2-C6_fun-type_DNA-bd_sf"/>
</dbReference>
<dbReference type="PANTHER" id="PTHR31944">
    <property type="entry name" value="HEME-RESPONSIVE ZINC FINGER TRANSCRIPTION FACTOR HAP1"/>
    <property type="match status" value="1"/>
</dbReference>
<evidence type="ECO:0000256" key="7">
    <source>
        <dbReference type="SAM" id="MobiDB-lite"/>
    </source>
</evidence>
<dbReference type="EMBL" id="ML736395">
    <property type="protein sequence ID" value="KAE8371805.1"/>
    <property type="molecule type" value="Genomic_DNA"/>
</dbReference>
<dbReference type="SMART" id="SM00066">
    <property type="entry name" value="GAL4"/>
    <property type="match status" value="1"/>
</dbReference>
<keyword evidence="2" id="KW-0862">Zinc</keyword>
<feature type="domain" description="Zn(2)-C6 fungal-type" evidence="8">
    <location>
        <begin position="36"/>
        <end position="67"/>
    </location>
</feature>
<dbReference type="GO" id="GO:0008270">
    <property type="term" value="F:zinc ion binding"/>
    <property type="evidence" value="ECO:0007669"/>
    <property type="project" value="InterPro"/>
</dbReference>
<evidence type="ECO:0000256" key="6">
    <source>
        <dbReference type="ARBA" id="ARBA00023242"/>
    </source>
</evidence>
<accession>A0A5N7APM6</accession>
<dbReference type="InterPro" id="IPR007219">
    <property type="entry name" value="XnlR_reg_dom"/>
</dbReference>
<keyword evidence="3" id="KW-0805">Transcription regulation</keyword>
<proteinExistence type="predicted"/>
<evidence type="ECO:0000256" key="5">
    <source>
        <dbReference type="ARBA" id="ARBA00023163"/>
    </source>
</evidence>
<dbReference type="Gene3D" id="4.10.240.10">
    <property type="entry name" value="Zn(2)-C6 fungal-type DNA-binding domain"/>
    <property type="match status" value="1"/>
</dbReference>
<evidence type="ECO:0000313" key="10">
    <source>
        <dbReference type="Proteomes" id="UP000326198"/>
    </source>
</evidence>
<protein>
    <recommendedName>
        <fullName evidence="8">Zn(2)-C6 fungal-type domain-containing protein</fullName>
    </recommendedName>
</protein>
<dbReference type="OrthoDB" id="4337792at2759"/>
<gene>
    <name evidence="9" type="ORF">BDV26DRAFT_302462</name>
</gene>
<dbReference type="CDD" id="cd12148">
    <property type="entry name" value="fungal_TF_MHR"/>
    <property type="match status" value="1"/>
</dbReference>
<dbReference type="GO" id="GO:0006351">
    <property type="term" value="P:DNA-templated transcription"/>
    <property type="evidence" value="ECO:0007669"/>
    <property type="project" value="InterPro"/>
</dbReference>
<keyword evidence="4" id="KW-0238">DNA-binding</keyword>
<dbReference type="PROSITE" id="PS00463">
    <property type="entry name" value="ZN2_CY6_FUNGAL_1"/>
    <property type="match status" value="1"/>
</dbReference>
<dbReference type="PANTHER" id="PTHR31944:SF131">
    <property type="entry name" value="HEME-RESPONSIVE ZINC FINGER TRANSCRIPTION FACTOR HAP1"/>
    <property type="match status" value="1"/>
</dbReference>
<dbReference type="SMART" id="SM00906">
    <property type="entry name" value="Fungal_trans"/>
    <property type="match status" value="1"/>
</dbReference>
<evidence type="ECO:0000313" key="9">
    <source>
        <dbReference type="EMBL" id="KAE8371805.1"/>
    </source>
</evidence>
<reference evidence="9 10" key="1">
    <citation type="submission" date="2019-04" db="EMBL/GenBank/DDBJ databases">
        <title>Friends and foes A comparative genomics studyof 23 Aspergillus species from section Flavi.</title>
        <authorList>
            <consortium name="DOE Joint Genome Institute"/>
            <person name="Kjaerbolling I."/>
            <person name="Vesth T."/>
            <person name="Frisvad J.C."/>
            <person name="Nybo J.L."/>
            <person name="Theobald S."/>
            <person name="Kildgaard S."/>
            <person name="Isbrandt T."/>
            <person name="Kuo A."/>
            <person name="Sato A."/>
            <person name="Lyhne E.K."/>
            <person name="Kogle M.E."/>
            <person name="Wiebenga A."/>
            <person name="Kun R.S."/>
            <person name="Lubbers R.J."/>
            <person name="Makela M.R."/>
            <person name="Barry K."/>
            <person name="Chovatia M."/>
            <person name="Clum A."/>
            <person name="Daum C."/>
            <person name="Haridas S."/>
            <person name="He G."/>
            <person name="LaButti K."/>
            <person name="Lipzen A."/>
            <person name="Mondo S."/>
            <person name="Riley R."/>
            <person name="Salamov A."/>
            <person name="Simmons B.A."/>
            <person name="Magnuson J.K."/>
            <person name="Henrissat B."/>
            <person name="Mortensen U.H."/>
            <person name="Larsen T.O."/>
            <person name="Devries R.P."/>
            <person name="Grigoriev I.V."/>
            <person name="Machida M."/>
            <person name="Baker S.E."/>
            <person name="Andersen M.R."/>
        </authorList>
    </citation>
    <scope>NUCLEOTIDE SEQUENCE [LARGE SCALE GENOMIC DNA]</scope>
    <source>
        <strain evidence="9 10">IBT 29228</strain>
    </source>
</reference>
<dbReference type="InterPro" id="IPR051430">
    <property type="entry name" value="Fungal_TF_Env_Response"/>
</dbReference>
<dbReference type="AlphaFoldDB" id="A0A5N7APM6"/>
<dbReference type="Pfam" id="PF00172">
    <property type="entry name" value="Zn_clus"/>
    <property type="match status" value="1"/>
</dbReference>
<evidence type="ECO:0000259" key="8">
    <source>
        <dbReference type="PROSITE" id="PS50048"/>
    </source>
</evidence>
<name>A0A5N7APM6_9EURO</name>
<feature type="region of interest" description="Disordered" evidence="7">
    <location>
        <begin position="62"/>
        <end position="122"/>
    </location>
</feature>
<keyword evidence="1" id="KW-0479">Metal-binding</keyword>
<dbReference type="GO" id="GO:0001228">
    <property type="term" value="F:DNA-binding transcription activator activity, RNA polymerase II-specific"/>
    <property type="evidence" value="ECO:0007669"/>
    <property type="project" value="TreeGrafter"/>
</dbReference>
<organism evidence="9 10">
    <name type="scientific">Aspergillus bertholletiae</name>
    <dbReference type="NCBI Taxonomy" id="1226010"/>
    <lineage>
        <taxon>Eukaryota</taxon>
        <taxon>Fungi</taxon>
        <taxon>Dikarya</taxon>
        <taxon>Ascomycota</taxon>
        <taxon>Pezizomycotina</taxon>
        <taxon>Eurotiomycetes</taxon>
        <taxon>Eurotiomycetidae</taxon>
        <taxon>Eurotiales</taxon>
        <taxon>Aspergillaceae</taxon>
        <taxon>Aspergillus</taxon>
        <taxon>Aspergillus subgen. Circumdati</taxon>
    </lineage>
</organism>